<evidence type="ECO:0000313" key="5">
    <source>
        <dbReference type="EMBL" id="WZL77205.1"/>
    </source>
</evidence>
<evidence type="ECO:0000256" key="3">
    <source>
        <dbReference type="ARBA" id="ARBA00023014"/>
    </source>
</evidence>
<evidence type="ECO:0000256" key="1">
    <source>
        <dbReference type="ARBA" id="ARBA00022723"/>
    </source>
</evidence>
<proteinExistence type="predicted"/>
<dbReference type="Gene3D" id="3.80.30.30">
    <property type="match status" value="1"/>
</dbReference>
<keyword evidence="6" id="KW-1185">Reference proteome</keyword>
<dbReference type="PANTHER" id="PTHR43432:SF6">
    <property type="entry name" value="RADICAL SAM CORE DOMAIN-CONTAINING PROTEIN"/>
    <property type="match status" value="1"/>
</dbReference>
<dbReference type="InterPro" id="IPR040086">
    <property type="entry name" value="MJ0683-like"/>
</dbReference>
<dbReference type="SFLD" id="SFLDG01084">
    <property type="entry name" value="Uncharacterised_Radical_SAM_Su"/>
    <property type="match status" value="1"/>
</dbReference>
<dbReference type="SFLD" id="SFLDS00029">
    <property type="entry name" value="Radical_SAM"/>
    <property type="match status" value="1"/>
</dbReference>
<evidence type="ECO:0000259" key="4">
    <source>
        <dbReference type="Pfam" id="PF04055"/>
    </source>
</evidence>
<dbReference type="InterPro" id="IPR058240">
    <property type="entry name" value="rSAM_sf"/>
</dbReference>
<keyword evidence="2" id="KW-0408">Iron</keyword>
<feature type="domain" description="Radical SAM core" evidence="4">
    <location>
        <begin position="22"/>
        <end position="188"/>
    </location>
</feature>
<dbReference type="SUPFAM" id="SSF102114">
    <property type="entry name" value="Radical SAM enzymes"/>
    <property type="match status" value="1"/>
</dbReference>
<organism evidence="5 6">
    <name type="scientific">Thermatribacter velox</name>
    <dbReference type="NCBI Taxonomy" id="3039681"/>
    <lineage>
        <taxon>Bacteria</taxon>
        <taxon>Pseudomonadati</taxon>
        <taxon>Atribacterota</taxon>
        <taxon>Atribacteria</taxon>
        <taxon>Atribacterales</taxon>
        <taxon>Thermatribacteraceae</taxon>
        <taxon>Thermatribacter</taxon>
    </lineage>
</organism>
<protein>
    <submittedName>
        <fullName evidence="5">Radical SAM protein</fullName>
    </submittedName>
</protein>
<dbReference type="Pfam" id="PF04055">
    <property type="entry name" value="Radical_SAM"/>
    <property type="match status" value="1"/>
</dbReference>
<dbReference type="CDD" id="cd01335">
    <property type="entry name" value="Radical_SAM"/>
    <property type="match status" value="1"/>
</dbReference>
<gene>
    <name evidence="5" type="ORF">QBE54_01240</name>
</gene>
<keyword evidence="1" id="KW-0479">Metal-binding</keyword>
<keyword evidence="3" id="KW-0411">Iron-sulfur</keyword>
<dbReference type="PANTHER" id="PTHR43432">
    <property type="entry name" value="SLR0285 PROTEIN"/>
    <property type="match status" value="1"/>
</dbReference>
<evidence type="ECO:0000313" key="6">
    <source>
        <dbReference type="Proteomes" id="UP001461341"/>
    </source>
</evidence>
<sequence length="280" mass="33027">MECIARKSLLYKTKVEYGDWTINHIVGCKHGCRFPCYAMMMARKFGWIKDYEDWRKPKLVKNALDLLEKEIPKYKNQIDFVHLCFMTDPFMYDAEKDRIIPDIKDLTLKIIERLNRDGIRVTILTKGIYPDDLLNTQRFSKNNEYGITLVSLNNNFKEQYEPYSSSYETRVESLKKLAKAGLKTWVSIEPYPTPELDPDAAQIEKILEKIHFAKKIIFGKLNYNKLVNYCGRNSHNWKNSQEFYEAIARKVIDFCNTNNIQYHIKAGTPLSNEDHRNIFK</sequence>
<accession>A0ABZ2YDY2</accession>
<dbReference type="EMBL" id="CP121689">
    <property type="protein sequence ID" value="WZL77205.1"/>
    <property type="molecule type" value="Genomic_DNA"/>
</dbReference>
<reference evidence="5 6" key="1">
    <citation type="submission" date="2023-03" db="EMBL/GenBank/DDBJ databases">
        <title>Novel Species.</title>
        <authorList>
            <person name="Ma S."/>
        </authorList>
    </citation>
    <scope>NUCLEOTIDE SEQUENCE [LARGE SCALE GENOMIC DNA]</scope>
    <source>
        <strain evidence="5 6">B11</strain>
    </source>
</reference>
<name>A0ABZ2YDY2_9BACT</name>
<dbReference type="InterPro" id="IPR007197">
    <property type="entry name" value="rSAM"/>
</dbReference>
<dbReference type="Proteomes" id="UP001461341">
    <property type="component" value="Chromosome"/>
</dbReference>
<evidence type="ECO:0000256" key="2">
    <source>
        <dbReference type="ARBA" id="ARBA00023004"/>
    </source>
</evidence>